<accession>A0A0N5BCC2</accession>
<sequence>MPYVLPNVVIYLENLVFKNGYVKKSSQIKFKYCPTCLMIVDDNDCHPIYDFPKELLEISLADNEDEFDSEDDAMRQYLQGILKEKLCYNEKVIG</sequence>
<keyword evidence="1" id="KW-1185">Reference proteome</keyword>
<protein>
    <submittedName>
        <fullName evidence="2">Phage protein</fullName>
    </submittedName>
</protein>
<dbReference type="Proteomes" id="UP000046392">
    <property type="component" value="Unplaced"/>
</dbReference>
<dbReference type="WBParaSite" id="SPAL_0000367100.1">
    <property type="protein sequence ID" value="SPAL_0000367100.1"/>
    <property type="gene ID" value="SPAL_0000367100"/>
</dbReference>
<organism evidence="1 2">
    <name type="scientific">Strongyloides papillosus</name>
    <name type="common">Intestinal threadworm</name>
    <dbReference type="NCBI Taxonomy" id="174720"/>
    <lineage>
        <taxon>Eukaryota</taxon>
        <taxon>Metazoa</taxon>
        <taxon>Ecdysozoa</taxon>
        <taxon>Nematoda</taxon>
        <taxon>Chromadorea</taxon>
        <taxon>Rhabditida</taxon>
        <taxon>Tylenchina</taxon>
        <taxon>Panagrolaimomorpha</taxon>
        <taxon>Strongyloidoidea</taxon>
        <taxon>Strongyloididae</taxon>
        <taxon>Strongyloides</taxon>
    </lineage>
</organism>
<evidence type="ECO:0000313" key="2">
    <source>
        <dbReference type="WBParaSite" id="SPAL_0000367100.1"/>
    </source>
</evidence>
<dbReference type="AlphaFoldDB" id="A0A0N5BCC2"/>
<name>A0A0N5BCC2_STREA</name>
<reference evidence="2" key="1">
    <citation type="submission" date="2017-02" db="UniProtKB">
        <authorList>
            <consortium name="WormBaseParasite"/>
        </authorList>
    </citation>
    <scope>IDENTIFICATION</scope>
</reference>
<evidence type="ECO:0000313" key="1">
    <source>
        <dbReference type="Proteomes" id="UP000046392"/>
    </source>
</evidence>
<proteinExistence type="predicted"/>